<feature type="compositionally biased region" description="Basic and acidic residues" evidence="1">
    <location>
        <begin position="84"/>
        <end position="98"/>
    </location>
</feature>
<feature type="compositionally biased region" description="Low complexity" evidence="1">
    <location>
        <begin position="236"/>
        <end position="253"/>
    </location>
</feature>
<evidence type="ECO:0000313" key="3">
    <source>
        <dbReference type="WBParaSite" id="PDA_v2.g6052.t1"/>
    </source>
</evidence>
<dbReference type="Proteomes" id="UP000887578">
    <property type="component" value="Unplaced"/>
</dbReference>
<reference evidence="3" key="1">
    <citation type="submission" date="2022-11" db="UniProtKB">
        <authorList>
            <consortium name="WormBaseParasite"/>
        </authorList>
    </citation>
    <scope>IDENTIFICATION</scope>
</reference>
<keyword evidence="2" id="KW-1185">Reference proteome</keyword>
<feature type="compositionally biased region" description="Low complexity" evidence="1">
    <location>
        <begin position="171"/>
        <end position="183"/>
    </location>
</feature>
<name>A0A914QW26_9BILA</name>
<feature type="compositionally biased region" description="Polar residues" evidence="1">
    <location>
        <begin position="127"/>
        <end position="155"/>
    </location>
</feature>
<sequence>MRFPLPWASATREERLIALKEAFPTDPNLNKCEGMRDILQYLHNLKFSERPDYKFIYNCLMEVIKKRKWKFSEPYDWEASLSSKKVEEPLKKKSEPKKSTPQLPTITVSGEHEIPPLVPPGAPAVAENTTPSTSITDSNYSNKSDGNPQNNSNKQAADAREIQTAIPPPTKDQQPQKQQPSDPLAQLEESTAREESIKIKKEPKEPSEKKKKGSKRKKNNEEDGGGAPPPPPAITIPPLTSPSSTSPSTLNASSKKKKDAQNNNDGSQKKKKASSLKLHNREQPQPNLQSPVTAQSPNTGSGGGGAVSPVSPSTKPAEKSLYMEYSKLNKKDKSEIKEPILGEEDLFPTTAPGAFDFKPGDIPSGSSVQENKQSTLKSVISTYAPL</sequence>
<feature type="compositionally biased region" description="Basic and acidic residues" evidence="1">
    <location>
        <begin position="190"/>
        <end position="208"/>
    </location>
</feature>
<proteinExistence type="predicted"/>
<dbReference type="WBParaSite" id="PDA_v2.g6052.t1">
    <property type="protein sequence ID" value="PDA_v2.g6052.t1"/>
    <property type="gene ID" value="PDA_v2.g6052"/>
</dbReference>
<dbReference type="Gene3D" id="1.10.510.10">
    <property type="entry name" value="Transferase(Phosphotransferase) domain 1"/>
    <property type="match status" value="1"/>
</dbReference>
<feature type="compositionally biased region" description="Polar residues" evidence="1">
    <location>
        <begin position="283"/>
        <end position="295"/>
    </location>
</feature>
<feature type="compositionally biased region" description="Basic residues" evidence="1">
    <location>
        <begin position="209"/>
        <end position="218"/>
    </location>
</feature>
<feature type="region of interest" description="Disordered" evidence="1">
    <location>
        <begin position="82"/>
        <end position="318"/>
    </location>
</feature>
<organism evidence="2 3">
    <name type="scientific">Panagrolaimus davidi</name>
    <dbReference type="NCBI Taxonomy" id="227884"/>
    <lineage>
        <taxon>Eukaryota</taxon>
        <taxon>Metazoa</taxon>
        <taxon>Ecdysozoa</taxon>
        <taxon>Nematoda</taxon>
        <taxon>Chromadorea</taxon>
        <taxon>Rhabditida</taxon>
        <taxon>Tylenchina</taxon>
        <taxon>Panagrolaimomorpha</taxon>
        <taxon>Panagrolaimoidea</taxon>
        <taxon>Panagrolaimidae</taxon>
        <taxon>Panagrolaimus</taxon>
    </lineage>
</organism>
<evidence type="ECO:0000313" key="2">
    <source>
        <dbReference type="Proteomes" id="UP000887578"/>
    </source>
</evidence>
<evidence type="ECO:0000256" key="1">
    <source>
        <dbReference type="SAM" id="MobiDB-lite"/>
    </source>
</evidence>
<protein>
    <submittedName>
        <fullName evidence="3">Uncharacterized protein</fullName>
    </submittedName>
</protein>
<dbReference type="AlphaFoldDB" id="A0A914QW26"/>
<accession>A0A914QW26</accession>